<name>A0A6J4U1P8_9ACTN</name>
<dbReference type="EMBL" id="CADCVT010000496">
    <property type="protein sequence ID" value="CAA9538454.1"/>
    <property type="molecule type" value="Genomic_DNA"/>
</dbReference>
<gene>
    <name evidence="1" type="ORF">AVDCRST_MAG85-4362</name>
</gene>
<proteinExistence type="predicted"/>
<dbReference type="AlphaFoldDB" id="A0A6J4U1P8"/>
<sequence length="41" mass="4756">MRRDREDGRDGRTVAHVPTFPYSFRARTHATQWPRGLTPGC</sequence>
<protein>
    <submittedName>
        <fullName evidence="1">Uncharacterized protein</fullName>
    </submittedName>
</protein>
<organism evidence="1">
    <name type="scientific">uncultured Solirubrobacteraceae bacterium</name>
    <dbReference type="NCBI Taxonomy" id="1162706"/>
    <lineage>
        <taxon>Bacteria</taxon>
        <taxon>Bacillati</taxon>
        <taxon>Actinomycetota</taxon>
        <taxon>Thermoleophilia</taxon>
        <taxon>Solirubrobacterales</taxon>
        <taxon>Solirubrobacteraceae</taxon>
        <taxon>environmental samples</taxon>
    </lineage>
</organism>
<reference evidence="1" key="1">
    <citation type="submission" date="2020-02" db="EMBL/GenBank/DDBJ databases">
        <authorList>
            <person name="Meier V. D."/>
        </authorList>
    </citation>
    <scope>NUCLEOTIDE SEQUENCE</scope>
    <source>
        <strain evidence="1">AVDCRST_MAG85</strain>
    </source>
</reference>
<evidence type="ECO:0000313" key="1">
    <source>
        <dbReference type="EMBL" id="CAA9538454.1"/>
    </source>
</evidence>
<accession>A0A6J4U1P8</accession>